<reference evidence="2" key="1">
    <citation type="submission" date="2014-12" db="EMBL/GenBank/DDBJ databases">
        <title>Insight into the proteome of Arion vulgaris.</title>
        <authorList>
            <person name="Aradska J."/>
            <person name="Bulat T."/>
            <person name="Smidak R."/>
            <person name="Sarate P."/>
            <person name="Gangsoo J."/>
            <person name="Sialana F."/>
            <person name="Bilban M."/>
            <person name="Lubec G."/>
        </authorList>
    </citation>
    <scope>NUCLEOTIDE SEQUENCE</scope>
    <source>
        <tissue evidence="2">Skin</tissue>
    </source>
</reference>
<gene>
    <name evidence="2" type="primary">ORF78757</name>
</gene>
<feature type="region of interest" description="Disordered" evidence="1">
    <location>
        <begin position="211"/>
        <end position="234"/>
    </location>
</feature>
<feature type="non-terminal residue" evidence="2">
    <location>
        <position position="1"/>
    </location>
</feature>
<dbReference type="EMBL" id="HACG01024661">
    <property type="protein sequence ID" value="CEK71526.1"/>
    <property type="molecule type" value="Transcribed_RNA"/>
</dbReference>
<feature type="non-terminal residue" evidence="2">
    <location>
        <position position="449"/>
    </location>
</feature>
<proteinExistence type="predicted"/>
<feature type="compositionally biased region" description="Basic residues" evidence="1">
    <location>
        <begin position="117"/>
        <end position="130"/>
    </location>
</feature>
<evidence type="ECO:0000256" key="1">
    <source>
        <dbReference type="SAM" id="MobiDB-lite"/>
    </source>
</evidence>
<name>A0A0B6ZUM0_9EUPU</name>
<accession>A0A0B6ZUM0</accession>
<feature type="compositionally biased region" description="Basic and acidic residues" evidence="1">
    <location>
        <begin position="157"/>
        <end position="171"/>
    </location>
</feature>
<sequence>KKLLQIKSKTNSKKTNIKVKKGIQASKKVYSSCHSKFEPVSESNSAKKDEKIKIPLSQSLSNQHVGVSTQLSIFSEDAPCDGKDSEIASTKVKALKEIGEVTPDMKSPRSNPERRHSSVKRMGKSSKRKLEKSNVSKPFASKKIKVDTVCSDNLERSGKIEGKNERVEGWKNKPKPVSPDVKRKRLMLSPNMLSQHKHLLKTRNKTFCKMSANDNSSSKKSLKPDLNNLSDSEDGIPLSSYIKKSEKDDIQKVHIVEENNMDMDDRPLSELIHSPVTVVEHSQKPDVRHSSNLDSSHLSCTEEQYLAFDSILSASLKEIELQCALDKATKKNNLPKYESKDTMVECSLSESLATDNSKDMKQDHVHPEEQILRTEDKDQETNEENNVSMLDDATNSNTAEDENIKVDETSIVCESSVTSCLNKDIHTDNPKCNNAGIMEISESVTSRLD</sequence>
<feature type="region of interest" description="Disordered" evidence="1">
    <location>
        <begin position="157"/>
        <end position="184"/>
    </location>
</feature>
<feature type="compositionally biased region" description="Polar residues" evidence="1">
    <location>
        <begin position="384"/>
        <end position="398"/>
    </location>
</feature>
<feature type="compositionally biased region" description="Basic and acidic residues" evidence="1">
    <location>
        <begin position="356"/>
        <end position="380"/>
    </location>
</feature>
<protein>
    <submittedName>
        <fullName evidence="2">Uncharacterized protein</fullName>
    </submittedName>
</protein>
<feature type="region of interest" description="Disordered" evidence="1">
    <location>
        <begin position="353"/>
        <end position="403"/>
    </location>
</feature>
<feature type="region of interest" description="Disordered" evidence="1">
    <location>
        <begin position="98"/>
        <end position="142"/>
    </location>
</feature>
<dbReference type="AlphaFoldDB" id="A0A0B6ZUM0"/>
<organism evidence="2">
    <name type="scientific">Arion vulgaris</name>
    <dbReference type="NCBI Taxonomy" id="1028688"/>
    <lineage>
        <taxon>Eukaryota</taxon>
        <taxon>Metazoa</taxon>
        <taxon>Spiralia</taxon>
        <taxon>Lophotrochozoa</taxon>
        <taxon>Mollusca</taxon>
        <taxon>Gastropoda</taxon>
        <taxon>Heterobranchia</taxon>
        <taxon>Euthyneura</taxon>
        <taxon>Panpulmonata</taxon>
        <taxon>Eupulmonata</taxon>
        <taxon>Stylommatophora</taxon>
        <taxon>Helicina</taxon>
        <taxon>Arionoidea</taxon>
        <taxon>Arionidae</taxon>
        <taxon>Arion</taxon>
    </lineage>
</organism>
<evidence type="ECO:0000313" key="2">
    <source>
        <dbReference type="EMBL" id="CEK71526.1"/>
    </source>
</evidence>